<dbReference type="EMBL" id="MNUE01000008">
    <property type="protein sequence ID" value="OJD37037.1"/>
    <property type="molecule type" value="Genomic_DNA"/>
</dbReference>
<dbReference type="AlphaFoldDB" id="A0A1J9SBS6"/>
<comment type="caution">
    <text evidence="1">The sequence shown here is derived from an EMBL/GenBank/DDBJ whole genome shotgun (WGS) entry which is preliminary data.</text>
</comment>
<name>A0A1J9SBS6_9PEZI</name>
<dbReference type="STRING" id="236234.A0A1J9SBS6"/>
<reference evidence="1 2" key="1">
    <citation type="submission" date="2016-10" db="EMBL/GenBank/DDBJ databases">
        <title>Proteomics and genomics reveal pathogen-plant mechanisms compatible with a hemibiotrophic lifestyle of Diplodia corticola.</title>
        <authorList>
            <person name="Fernandes I."/>
            <person name="De Jonge R."/>
            <person name="Van De Peer Y."/>
            <person name="Devreese B."/>
            <person name="Alves A."/>
            <person name="Esteves A.C."/>
        </authorList>
    </citation>
    <scope>NUCLEOTIDE SEQUENCE [LARGE SCALE GENOMIC DNA]</scope>
    <source>
        <strain evidence="1 2">CBS 112549</strain>
    </source>
</reference>
<dbReference type="PANTHER" id="PTHR38846:SF1">
    <property type="entry name" value="C3H1-TYPE DOMAIN-CONTAINING PROTEIN"/>
    <property type="match status" value="1"/>
</dbReference>
<dbReference type="GeneID" id="31019481"/>
<gene>
    <name evidence="1" type="ORF">BKCO1_8000124</name>
</gene>
<dbReference type="OrthoDB" id="6105938at2759"/>
<keyword evidence="2" id="KW-1185">Reference proteome</keyword>
<dbReference type="Proteomes" id="UP000183809">
    <property type="component" value="Unassembled WGS sequence"/>
</dbReference>
<accession>A0A1J9SBS6</accession>
<organism evidence="1 2">
    <name type="scientific">Diplodia corticola</name>
    <dbReference type="NCBI Taxonomy" id="236234"/>
    <lineage>
        <taxon>Eukaryota</taxon>
        <taxon>Fungi</taxon>
        <taxon>Dikarya</taxon>
        <taxon>Ascomycota</taxon>
        <taxon>Pezizomycotina</taxon>
        <taxon>Dothideomycetes</taxon>
        <taxon>Dothideomycetes incertae sedis</taxon>
        <taxon>Botryosphaeriales</taxon>
        <taxon>Botryosphaeriaceae</taxon>
        <taxon>Diplodia</taxon>
    </lineage>
</organism>
<proteinExistence type="predicted"/>
<dbReference type="RefSeq" id="XP_020133278.1">
    <property type="nucleotide sequence ID" value="XM_020279219.1"/>
</dbReference>
<dbReference type="PANTHER" id="PTHR38846">
    <property type="entry name" value="C3H1-TYPE DOMAIN-CONTAINING PROTEIN"/>
    <property type="match status" value="1"/>
</dbReference>
<sequence length="213" mass="24188">MPPPCPNEAGPPAFFFDAFPDYTFRASATVRTNFKALAAQRGWATGSKRWRRQWRACFGRAYAQDDDDDAFDSGGFAPDPTAPLEHEFGRMALHEGFGRRDKGYAARRAPRALLRPAKLCRIVDVPVGSSITQCKKELKDHGVMINLVNLMNHMRSLPREDRLDNLGSLEPCKEVKLVKFENWKSFRSYTKKHTFPRNAAKANGFINTLLRKI</sequence>
<evidence type="ECO:0000313" key="2">
    <source>
        <dbReference type="Proteomes" id="UP000183809"/>
    </source>
</evidence>
<protein>
    <submittedName>
        <fullName evidence="1">Uncharacterized protein</fullName>
    </submittedName>
</protein>
<evidence type="ECO:0000313" key="1">
    <source>
        <dbReference type="EMBL" id="OJD37037.1"/>
    </source>
</evidence>